<accession>A0ABW3MHA5</accession>
<name>A0ABW3MHA5_9PSEU</name>
<comment type="caution">
    <text evidence="2">The sequence shown here is derived from an EMBL/GenBank/DDBJ whole genome shotgun (WGS) entry which is preliminary data.</text>
</comment>
<proteinExistence type="predicted"/>
<reference evidence="3" key="1">
    <citation type="journal article" date="2019" name="Int. J. Syst. Evol. Microbiol.">
        <title>The Global Catalogue of Microorganisms (GCM) 10K type strain sequencing project: providing services to taxonomists for standard genome sequencing and annotation.</title>
        <authorList>
            <consortium name="The Broad Institute Genomics Platform"/>
            <consortium name="The Broad Institute Genome Sequencing Center for Infectious Disease"/>
            <person name="Wu L."/>
            <person name="Ma J."/>
        </authorList>
    </citation>
    <scope>NUCLEOTIDE SEQUENCE [LARGE SCALE GENOMIC DNA]</scope>
    <source>
        <strain evidence="3">JCM 31486</strain>
    </source>
</reference>
<feature type="non-terminal residue" evidence="2">
    <location>
        <position position="167"/>
    </location>
</feature>
<dbReference type="Proteomes" id="UP001597045">
    <property type="component" value="Unassembled WGS sequence"/>
</dbReference>
<organism evidence="2 3">
    <name type="scientific">Kibdelosporangium lantanae</name>
    <dbReference type="NCBI Taxonomy" id="1497396"/>
    <lineage>
        <taxon>Bacteria</taxon>
        <taxon>Bacillati</taxon>
        <taxon>Actinomycetota</taxon>
        <taxon>Actinomycetes</taxon>
        <taxon>Pseudonocardiales</taxon>
        <taxon>Pseudonocardiaceae</taxon>
        <taxon>Kibdelosporangium</taxon>
    </lineage>
</organism>
<evidence type="ECO:0000313" key="2">
    <source>
        <dbReference type="EMBL" id="MFD1048445.1"/>
    </source>
</evidence>
<protein>
    <submittedName>
        <fullName evidence="2">Uncharacterized protein</fullName>
    </submittedName>
</protein>
<feature type="compositionally biased region" description="Basic and acidic residues" evidence="1">
    <location>
        <begin position="93"/>
        <end position="103"/>
    </location>
</feature>
<dbReference type="EMBL" id="JBHTIS010001598">
    <property type="protein sequence ID" value="MFD1048445.1"/>
    <property type="molecule type" value="Genomic_DNA"/>
</dbReference>
<evidence type="ECO:0000256" key="1">
    <source>
        <dbReference type="SAM" id="MobiDB-lite"/>
    </source>
</evidence>
<evidence type="ECO:0000313" key="3">
    <source>
        <dbReference type="Proteomes" id="UP001597045"/>
    </source>
</evidence>
<feature type="region of interest" description="Disordered" evidence="1">
    <location>
        <begin position="86"/>
        <end position="113"/>
    </location>
</feature>
<sequence>MSYARLLLLSVGAVLASAIGERTGRFRAQQLGLLNAKSDAWISAVQGRIVKKTIASMMTVGLPVTLGLVQATIQFLTDEGIQNLENGATQDEQEARGHQERIRKGLGPEPSKGLLRRKRLFPLENERVKTGLKWGTEAAFGRALDGIVRRRAAKLLQSLVRGLLKPL</sequence>
<gene>
    <name evidence="2" type="ORF">ACFQ1S_24395</name>
</gene>
<keyword evidence="3" id="KW-1185">Reference proteome</keyword>